<keyword evidence="4 6" id="KW-1133">Transmembrane helix</keyword>
<evidence type="ECO:0000256" key="6">
    <source>
        <dbReference type="SAM" id="Phobius"/>
    </source>
</evidence>
<feature type="transmembrane region" description="Helical" evidence="6">
    <location>
        <begin position="387"/>
        <end position="412"/>
    </location>
</feature>
<feature type="transmembrane region" description="Helical" evidence="6">
    <location>
        <begin position="298"/>
        <end position="318"/>
    </location>
</feature>
<dbReference type="EMBL" id="VLKQ01000007">
    <property type="protein sequence ID" value="TWI12255.1"/>
    <property type="molecule type" value="Genomic_DNA"/>
</dbReference>
<feature type="transmembrane region" description="Helical" evidence="6">
    <location>
        <begin position="111"/>
        <end position="128"/>
    </location>
</feature>
<evidence type="ECO:0000256" key="5">
    <source>
        <dbReference type="ARBA" id="ARBA00023136"/>
    </source>
</evidence>
<comment type="caution">
    <text evidence="7">The sequence shown here is derived from an EMBL/GenBank/DDBJ whole genome shotgun (WGS) entry which is preliminary data.</text>
</comment>
<evidence type="ECO:0000256" key="4">
    <source>
        <dbReference type="ARBA" id="ARBA00022989"/>
    </source>
</evidence>
<keyword evidence="2" id="KW-1003">Cell membrane</keyword>
<dbReference type="Proteomes" id="UP000319848">
    <property type="component" value="Unassembled WGS sequence"/>
</dbReference>
<evidence type="ECO:0000313" key="8">
    <source>
        <dbReference type="Proteomes" id="UP000319848"/>
    </source>
</evidence>
<feature type="transmembrane region" description="Helical" evidence="6">
    <location>
        <begin position="148"/>
        <end position="166"/>
    </location>
</feature>
<evidence type="ECO:0000256" key="3">
    <source>
        <dbReference type="ARBA" id="ARBA00022692"/>
    </source>
</evidence>
<feature type="transmembrane region" description="Helical" evidence="6">
    <location>
        <begin position="448"/>
        <end position="467"/>
    </location>
</feature>
<accession>A0A562LX78</accession>
<organism evidence="7 8">
    <name type="scientific">Flavobacterium cauense R2A-7</name>
    <dbReference type="NCBI Taxonomy" id="1341154"/>
    <lineage>
        <taxon>Bacteria</taxon>
        <taxon>Pseudomonadati</taxon>
        <taxon>Bacteroidota</taxon>
        <taxon>Flavobacteriia</taxon>
        <taxon>Flavobacteriales</taxon>
        <taxon>Flavobacteriaceae</taxon>
        <taxon>Flavobacterium</taxon>
    </lineage>
</organism>
<comment type="subcellular location">
    <subcellularLocation>
        <location evidence="1">Cell membrane</location>
        <topology evidence="1">Multi-pass membrane protein</topology>
    </subcellularLocation>
</comment>
<evidence type="ECO:0000256" key="1">
    <source>
        <dbReference type="ARBA" id="ARBA00004651"/>
    </source>
</evidence>
<feature type="transmembrane region" description="Helical" evidence="6">
    <location>
        <begin position="51"/>
        <end position="71"/>
    </location>
</feature>
<dbReference type="STRING" id="1341154.FCR2A7T_12320"/>
<feature type="transmembrane region" description="Helical" evidence="6">
    <location>
        <begin position="254"/>
        <end position="277"/>
    </location>
</feature>
<keyword evidence="5 6" id="KW-0472">Membrane</keyword>
<feature type="transmembrane region" description="Helical" evidence="6">
    <location>
        <begin position="214"/>
        <end position="234"/>
    </location>
</feature>
<keyword evidence="3 6" id="KW-0812">Transmembrane</keyword>
<evidence type="ECO:0000256" key="2">
    <source>
        <dbReference type="ARBA" id="ARBA00022475"/>
    </source>
</evidence>
<dbReference type="AlphaFoldDB" id="A0A562LX78"/>
<feature type="transmembrane region" description="Helical" evidence="6">
    <location>
        <begin position="424"/>
        <end position="442"/>
    </location>
</feature>
<dbReference type="OrthoDB" id="88014at2"/>
<evidence type="ECO:0000313" key="7">
    <source>
        <dbReference type="EMBL" id="TWI12255.1"/>
    </source>
</evidence>
<sequence length="488" mass="55888">MEKKARFKQVFLFTIINYVGILIGIFSTLFIYPENKEFLGIIRYIESISQILFPIMVLGASHALINFYPALNEENKNRLFNYSVFSVGLLSVATFVVLLLASPFFNWGNLQYFYFAFPIAVALAFVELFKRQATNLEKLAVPTLFEKIIPKIALPVVFVLLLHKSSSVNVSIGYYIISYVLMFVLIAAYLFRNYKFRFNFDFKPLYAELSRKEYFRYSLYSFAGSFGSFFAFRIDSLMIPEFLSFDANGTFNIGVTLASALAIPATGVFALYAPIISNYLKTDNLKELNVKYIEVAKMLFCIGALLYSCIFLGIHFLFELLPTYESLAPSIPIILILGFNVLINMATGFNSEIISYSKYYRFNLISIFVLIILNVGLNLFFLKCTDLGIVGVAYSSLISMSIFNAAKLLFIYRTFKLFPFDYGFLKLALLFLFTGVVVYFLPDAPNKLLTLFYKVSLNAAVNVFLIYKLKLVYQVTFWVNKALTWFKR</sequence>
<dbReference type="PANTHER" id="PTHR30250:SF11">
    <property type="entry name" value="O-ANTIGEN TRANSPORTER-RELATED"/>
    <property type="match status" value="1"/>
</dbReference>
<reference evidence="7 8" key="1">
    <citation type="journal article" date="2015" name="Stand. Genomic Sci.">
        <title>Genomic Encyclopedia of Bacterial and Archaeal Type Strains, Phase III: the genomes of soil and plant-associated and newly described type strains.</title>
        <authorList>
            <person name="Whitman W.B."/>
            <person name="Woyke T."/>
            <person name="Klenk H.P."/>
            <person name="Zhou Y."/>
            <person name="Lilburn T.G."/>
            <person name="Beck B.J."/>
            <person name="De Vos P."/>
            <person name="Vandamme P."/>
            <person name="Eisen J.A."/>
            <person name="Garrity G."/>
            <person name="Hugenholtz P."/>
            <person name="Kyrpides N.C."/>
        </authorList>
    </citation>
    <scope>NUCLEOTIDE SEQUENCE [LARGE SCALE GENOMIC DNA]</scope>
    <source>
        <strain evidence="7 8">CGMCC 1.7270</strain>
    </source>
</reference>
<keyword evidence="8" id="KW-1185">Reference proteome</keyword>
<dbReference type="InterPro" id="IPR050833">
    <property type="entry name" value="Poly_Biosynth_Transport"/>
</dbReference>
<name>A0A562LX78_9FLAO</name>
<feature type="transmembrane region" description="Helical" evidence="6">
    <location>
        <begin position="83"/>
        <end position="105"/>
    </location>
</feature>
<dbReference type="RefSeq" id="WP_035117444.1">
    <property type="nucleotide sequence ID" value="NZ_AVBI01000012.1"/>
</dbReference>
<proteinExistence type="predicted"/>
<gene>
    <name evidence="7" type="ORF">IP98_01831</name>
</gene>
<feature type="transmembrane region" description="Helical" evidence="6">
    <location>
        <begin position="362"/>
        <end position="381"/>
    </location>
</feature>
<dbReference type="PANTHER" id="PTHR30250">
    <property type="entry name" value="PST FAMILY PREDICTED COLANIC ACID TRANSPORTER"/>
    <property type="match status" value="1"/>
</dbReference>
<feature type="transmembrane region" description="Helical" evidence="6">
    <location>
        <begin position="12"/>
        <end position="31"/>
    </location>
</feature>
<protein>
    <submittedName>
        <fullName evidence="7">O-antigen/teichoic acid export membrane protein</fullName>
    </submittedName>
</protein>
<feature type="transmembrane region" description="Helical" evidence="6">
    <location>
        <begin position="172"/>
        <end position="194"/>
    </location>
</feature>
<dbReference type="GO" id="GO:0005886">
    <property type="term" value="C:plasma membrane"/>
    <property type="evidence" value="ECO:0007669"/>
    <property type="project" value="UniProtKB-SubCell"/>
</dbReference>
<feature type="transmembrane region" description="Helical" evidence="6">
    <location>
        <begin position="330"/>
        <end position="350"/>
    </location>
</feature>